<evidence type="ECO:0000256" key="1">
    <source>
        <dbReference type="ARBA" id="ARBA00022475"/>
    </source>
</evidence>
<protein>
    <submittedName>
        <fullName evidence="8">FtsQ-type POTRA domain-containing protein</fullName>
    </submittedName>
</protein>
<evidence type="ECO:0000256" key="4">
    <source>
        <dbReference type="ARBA" id="ARBA00022989"/>
    </source>
</evidence>
<dbReference type="GO" id="GO:0051301">
    <property type="term" value="P:cell division"/>
    <property type="evidence" value="ECO:0007669"/>
    <property type="project" value="UniProtKB-KW"/>
</dbReference>
<feature type="domain" description="POTRA" evidence="7">
    <location>
        <begin position="39"/>
        <end position="106"/>
    </location>
</feature>
<proteinExistence type="predicted"/>
<keyword evidence="2" id="KW-0132">Cell division</keyword>
<name>A0A3P3VUZ1_9MICO</name>
<dbReference type="Pfam" id="PF08478">
    <property type="entry name" value="POTRA_1"/>
    <property type="match status" value="1"/>
</dbReference>
<evidence type="ECO:0000256" key="5">
    <source>
        <dbReference type="ARBA" id="ARBA00023306"/>
    </source>
</evidence>
<dbReference type="Proteomes" id="UP000274391">
    <property type="component" value="Unassembled WGS sequence"/>
</dbReference>
<keyword evidence="4" id="KW-1133">Transmembrane helix</keyword>
<accession>A0A3P3VUZ1</accession>
<evidence type="ECO:0000256" key="2">
    <source>
        <dbReference type="ARBA" id="ARBA00022618"/>
    </source>
</evidence>
<comment type="caution">
    <text evidence="8">The sequence shown here is derived from an EMBL/GenBank/DDBJ whole genome shotgun (WGS) entry which is preliminary data.</text>
</comment>
<dbReference type="OrthoDB" id="4793367at2"/>
<keyword evidence="3" id="KW-0812">Transmembrane</keyword>
<evidence type="ECO:0000313" key="9">
    <source>
        <dbReference type="Proteomes" id="UP000274391"/>
    </source>
</evidence>
<dbReference type="RefSeq" id="WP_124972775.1">
    <property type="nucleotide sequence ID" value="NZ_RQVS01000010.1"/>
</dbReference>
<dbReference type="Gene3D" id="3.10.20.310">
    <property type="entry name" value="membrane protein fhac"/>
    <property type="match status" value="1"/>
</dbReference>
<keyword evidence="5" id="KW-0131">Cell cycle</keyword>
<gene>
    <name evidence="8" type="ORF">EG850_09230</name>
</gene>
<dbReference type="Pfam" id="PF03799">
    <property type="entry name" value="FtsQ_DivIB_C"/>
    <property type="match status" value="1"/>
</dbReference>
<evidence type="ECO:0000256" key="3">
    <source>
        <dbReference type="ARBA" id="ARBA00022692"/>
    </source>
</evidence>
<dbReference type="AlphaFoldDB" id="A0A3P3VUZ1"/>
<keyword evidence="1" id="KW-1003">Cell membrane</keyword>
<dbReference type="InterPro" id="IPR005548">
    <property type="entry name" value="Cell_div_FtsQ/DivIB_C"/>
</dbReference>
<organism evidence="8 9">
    <name type="scientific">Gulosibacter macacae</name>
    <dbReference type="NCBI Taxonomy" id="2488791"/>
    <lineage>
        <taxon>Bacteria</taxon>
        <taxon>Bacillati</taxon>
        <taxon>Actinomycetota</taxon>
        <taxon>Actinomycetes</taxon>
        <taxon>Micrococcales</taxon>
        <taxon>Microbacteriaceae</taxon>
        <taxon>Gulosibacter</taxon>
    </lineage>
</organism>
<dbReference type="PANTHER" id="PTHR37820:SF1">
    <property type="entry name" value="CELL DIVISION PROTEIN FTSQ"/>
    <property type="match status" value="1"/>
</dbReference>
<evidence type="ECO:0000259" key="7">
    <source>
        <dbReference type="Pfam" id="PF08478"/>
    </source>
</evidence>
<dbReference type="InterPro" id="IPR050487">
    <property type="entry name" value="FtsQ_DivIB"/>
</dbReference>
<dbReference type="GO" id="GO:0005886">
    <property type="term" value="C:plasma membrane"/>
    <property type="evidence" value="ECO:0007669"/>
    <property type="project" value="TreeGrafter"/>
</dbReference>
<dbReference type="PANTHER" id="PTHR37820">
    <property type="entry name" value="CELL DIVISION PROTEIN DIVIB"/>
    <property type="match status" value="1"/>
</dbReference>
<dbReference type="InterPro" id="IPR013685">
    <property type="entry name" value="POTRA_FtsQ_type"/>
</dbReference>
<dbReference type="EMBL" id="RQVS01000010">
    <property type="protein sequence ID" value="RRJ86274.1"/>
    <property type="molecule type" value="Genomic_DNA"/>
</dbReference>
<evidence type="ECO:0000259" key="6">
    <source>
        <dbReference type="Pfam" id="PF03799"/>
    </source>
</evidence>
<evidence type="ECO:0000313" key="8">
    <source>
        <dbReference type="EMBL" id="RRJ86274.1"/>
    </source>
</evidence>
<sequence>MRRFTRRSRNRRNGWLFAGGLVLFVVLFVVGAVFSPLMSVRDIRVSGIERLDATAVQEALADLDGRPIAQVGKADIAERLRSFVLIQSWSLQVIPPSTIHVEIVERVPIGVVPAGSTVTVVDAAGVELWQEPAAPADLPVLESGGISGAGFPAAAAVSLALTPEFRQQVATITAASMDDVKLALRDGTQVVWGSAEHSPHKAEVLAALVAATGGAASHYDVSSPDNPITRQ</sequence>
<keyword evidence="4" id="KW-0472">Membrane</keyword>
<reference evidence="8 9" key="1">
    <citation type="submission" date="2018-11" db="EMBL/GenBank/DDBJ databases">
        <title>YIM 102482-1 draft genome.</title>
        <authorList>
            <person name="Li G."/>
            <person name="Jiang Y."/>
        </authorList>
    </citation>
    <scope>NUCLEOTIDE SEQUENCE [LARGE SCALE GENOMIC DNA]</scope>
    <source>
        <strain evidence="8 9">YIM 102482-1</strain>
    </source>
</reference>
<feature type="domain" description="Cell division protein FtsQ/DivIB C-terminal" evidence="6">
    <location>
        <begin position="118"/>
        <end position="211"/>
    </location>
</feature>
<keyword evidence="9" id="KW-1185">Reference proteome</keyword>